<organism evidence="1 2">
    <name type="scientific">Dallia pectoralis</name>
    <name type="common">Alaska blackfish</name>
    <dbReference type="NCBI Taxonomy" id="75939"/>
    <lineage>
        <taxon>Eukaryota</taxon>
        <taxon>Metazoa</taxon>
        <taxon>Chordata</taxon>
        <taxon>Craniata</taxon>
        <taxon>Vertebrata</taxon>
        <taxon>Euteleostomi</taxon>
        <taxon>Actinopterygii</taxon>
        <taxon>Neopterygii</taxon>
        <taxon>Teleostei</taxon>
        <taxon>Protacanthopterygii</taxon>
        <taxon>Esociformes</taxon>
        <taxon>Umbridae</taxon>
        <taxon>Dallia</taxon>
    </lineage>
</organism>
<protein>
    <submittedName>
        <fullName evidence="1">Uncharacterized protein</fullName>
    </submittedName>
</protein>
<name>A0ACC2H563_DALPE</name>
<evidence type="ECO:0000313" key="1">
    <source>
        <dbReference type="EMBL" id="KAJ8010688.1"/>
    </source>
</evidence>
<comment type="caution">
    <text evidence="1">The sequence shown here is derived from an EMBL/GenBank/DDBJ whole genome shotgun (WGS) entry which is preliminary data.</text>
</comment>
<gene>
    <name evidence="1" type="ORF">DPEC_G00077720</name>
</gene>
<dbReference type="Proteomes" id="UP001157502">
    <property type="component" value="Chromosome 6"/>
</dbReference>
<accession>A0ACC2H563</accession>
<dbReference type="EMBL" id="CM055733">
    <property type="protein sequence ID" value="KAJ8010688.1"/>
    <property type="molecule type" value="Genomic_DNA"/>
</dbReference>
<sequence length="705" mass="78142">MSLSSGGWTTQTAPPEQSSAIPGYGASHTGCHTVLMSVRVSVCHSGIRPLCLPGAGDESLRLQLSMDPGKSGDFRLTLRDTSGTTGRSVTIAEFDLRLVNYEVKAPKCHELSLATPPRDRISFNFRCEQEAQEWATVVMSSLREAHRVLDKPPTVDRLSPPGASEIPGSANLPRTEEICAELTQAIQAGDVQAASAYATSLARQHAALKIRPSERSYEDTEVSLAVVVEDSSSSCCVTVKAPSHTTIAVLKKQVFLEYGFHPRVQRWVIGQCLCADQRSLASYGVRRDGDTAFLYLLTARHARLTRQLLQQDQESALLTPLAPPGPPNNGASFLDRRAYSTLPPRPSRSSMGSDGAVGLEKLNISKIKDLINLELPQLNKALIPNKPGSQGWPCPSCTYINKPTRPGCEICSTDRPETYTVPGSYKPDPLELRRIQQEKEAVRQYQLAREAERRENFARLVMLDGKHLVPNPEAVDCRICYLDLQPGEGVLLRECLHCFCRECLRSVVLMCEDPEVACPYRDDTYACDCTLQEREIRALVSAEEYERWLQRGLSVAESRCEGSYHCASPDCAGWCVYEDTVNVFHCPVCNQHNCLLCKAIHEGMDCKQYQDDLTARAENDSAARRTRDLLKTLVRSGEAMHCPQCGIIMQKKEGCDWLRCTVCHSEICWVTRGPRWGPGGPGDTSRGCRCNVNNQKCHPKCQNCH</sequence>
<evidence type="ECO:0000313" key="2">
    <source>
        <dbReference type="Proteomes" id="UP001157502"/>
    </source>
</evidence>
<reference evidence="1" key="1">
    <citation type="submission" date="2021-05" db="EMBL/GenBank/DDBJ databases">
        <authorList>
            <person name="Pan Q."/>
            <person name="Jouanno E."/>
            <person name="Zahm M."/>
            <person name="Klopp C."/>
            <person name="Cabau C."/>
            <person name="Louis A."/>
            <person name="Berthelot C."/>
            <person name="Parey E."/>
            <person name="Roest Crollius H."/>
            <person name="Montfort J."/>
            <person name="Robinson-Rechavi M."/>
            <person name="Bouchez O."/>
            <person name="Lampietro C."/>
            <person name="Lopez Roques C."/>
            <person name="Donnadieu C."/>
            <person name="Postlethwait J."/>
            <person name="Bobe J."/>
            <person name="Dillon D."/>
            <person name="Chandos A."/>
            <person name="von Hippel F."/>
            <person name="Guiguen Y."/>
        </authorList>
    </citation>
    <scope>NUCLEOTIDE SEQUENCE</scope>
    <source>
        <strain evidence="1">YG-Jan2019</strain>
    </source>
</reference>
<proteinExistence type="predicted"/>
<keyword evidence="2" id="KW-1185">Reference proteome</keyword>